<comment type="caution">
    <text evidence="2">The sequence shown here is derived from an EMBL/GenBank/DDBJ whole genome shotgun (WGS) entry which is preliminary data.</text>
</comment>
<dbReference type="AlphaFoldDB" id="A0A916LGA3"/>
<accession>A0A916LGA3</accession>
<organism evidence="2 3">
    <name type="scientific">Mycobacterium tuberculosis</name>
    <dbReference type="NCBI Taxonomy" id="1773"/>
    <lineage>
        <taxon>Bacteria</taxon>
        <taxon>Bacillati</taxon>
        <taxon>Actinomycetota</taxon>
        <taxon>Actinomycetes</taxon>
        <taxon>Mycobacteriales</taxon>
        <taxon>Mycobacteriaceae</taxon>
        <taxon>Mycobacterium</taxon>
        <taxon>Mycobacterium tuberculosis complex</taxon>
    </lineage>
</organism>
<gene>
    <name evidence="2" type="ORF">ERS007739_05167</name>
</gene>
<feature type="region of interest" description="Disordered" evidence="1">
    <location>
        <begin position="1"/>
        <end position="41"/>
    </location>
</feature>
<protein>
    <submittedName>
        <fullName evidence="2">Uncharacterized protein</fullName>
    </submittedName>
</protein>
<dbReference type="Proteomes" id="UP000039021">
    <property type="component" value="Unassembled WGS sequence"/>
</dbReference>
<dbReference type="EMBL" id="CSBK01003828">
    <property type="protein sequence ID" value="CPB28229.1"/>
    <property type="molecule type" value="Genomic_DNA"/>
</dbReference>
<evidence type="ECO:0000313" key="3">
    <source>
        <dbReference type="Proteomes" id="UP000039021"/>
    </source>
</evidence>
<sequence>MMIAVRLDTVAPVATSNPSMKRSTATTVRNPTGSSPTSSPS</sequence>
<proteinExistence type="predicted"/>
<evidence type="ECO:0000256" key="1">
    <source>
        <dbReference type="SAM" id="MobiDB-lite"/>
    </source>
</evidence>
<name>A0A916LGA3_MYCTX</name>
<reference evidence="3" key="1">
    <citation type="submission" date="2015-03" db="EMBL/GenBank/DDBJ databases">
        <authorList>
            <consortium name="Pathogen Informatics"/>
        </authorList>
    </citation>
    <scope>NUCLEOTIDE SEQUENCE [LARGE SCALE GENOMIC DNA]</scope>
    <source>
        <strain evidence="3">N09902308</strain>
    </source>
</reference>
<evidence type="ECO:0000313" key="2">
    <source>
        <dbReference type="EMBL" id="CPB28229.1"/>
    </source>
</evidence>
<feature type="compositionally biased region" description="Low complexity" evidence="1">
    <location>
        <begin position="31"/>
        <end position="41"/>
    </location>
</feature>
<feature type="compositionally biased region" description="Polar residues" evidence="1">
    <location>
        <begin position="14"/>
        <end position="30"/>
    </location>
</feature>